<dbReference type="PROSITE" id="PS50123">
    <property type="entry name" value="CHER"/>
    <property type="match status" value="1"/>
</dbReference>
<dbReference type="SUPFAM" id="SSF55874">
    <property type="entry name" value="ATPase domain of HSP90 chaperone/DNA topoisomerase II/histidine kinase"/>
    <property type="match status" value="1"/>
</dbReference>
<evidence type="ECO:0000259" key="6">
    <source>
        <dbReference type="PROSITE" id="PS50109"/>
    </source>
</evidence>
<dbReference type="EMBL" id="FXUG01000014">
    <property type="protein sequence ID" value="SMP71868.1"/>
    <property type="molecule type" value="Genomic_DNA"/>
</dbReference>
<dbReference type="Gene3D" id="1.10.287.130">
    <property type="match status" value="1"/>
</dbReference>
<feature type="region of interest" description="Disordered" evidence="5">
    <location>
        <begin position="1"/>
        <end position="35"/>
    </location>
</feature>
<feature type="active site" evidence="3">
    <location>
        <position position="70"/>
    </location>
</feature>
<dbReference type="InterPro" id="IPR022641">
    <property type="entry name" value="CheR_N"/>
</dbReference>
<sequence>MTLPVPESGAEDAHLSASDQTHSEPADGESHSDPSYIIGIGASAGGLEAIESFFDNMPPETGMAFVIVQHLSPDFKSLMDELLARHTKMKIHLVEDGVKVEANQVYLIPSRKNMVLRDGRLRLEEQAAGRSLNLPIDIFFESLAADAANRAIAVVLSGTGSDGSRGLQRVHESGGLVLGQSAATAGFDGMPKSAKATGMVDVVTSPAAMPGRILQYIKMPEDFQRGVDDEESTRIEGDELGNLYRVLRRQFGIDFARYRPSTTNRRINRRLQLTGCKSLLEYMAKIDREPRELEVLYRDLLVEVTQFFRDTAAFARIRDDVVPNLLRDCAPDGQIRCWVPACATGEEAYSLAMLIRDCQSRMPDRGQVDVKIFATDVHQTSLETASAGVYSSESVATVPLELREKYFSRSQDLYHVVSQIRQMVIFAPHDITSDPPFTKIDLISCRNALIYLIPDVQRKVIALFHFGLRVGGCLFLGPSESLSEAAGEFDTIDAQWRIFAKTRDVRLAHADNQSYSQPLRHVVRSRPSFVSNATQAGSNWLIPEVHEVLLREYVPPSFLINAQDELLHSFGNAREMLTQPEGKATLDVLRMVSGELRIALSAALQRVRSSRQAVVMKAVPIKTEHGSRLLRIVAKPYAKSDEELVLICLENEPEGIQTSNQPAGVDYDLDDQSSERIVSLERELAYTKESLQSTVEELETSNEELQSTNEELVASNEELQSTNEELHSVNEELHTVNTEHQLKIQELVELTGDMDNLLKSTEIGTIFLDQELRIRKFTPAIGEAFYMLQQDVGRPIEHIASNLDVADLHEEVRSVLRTDIPIEREARNRDGRVFLLRIQPYRDENGTPSGVVLTCVDVSAMIQSYDDIRRTAETLQLTDHDLQEFAYAVSHDLQAPLRHISNHSRQLREKYQDPSDIEAVESFTAINSCIAKLESMIVGLLRYSRVYSLSKPFVETDLTGLVDTAVRTLEPLITEYGAVVKYEQLPTLNVDPEQFMTVFTHLITNSIMFSREMSPNITIEARRLSKSWEIDVSDDGIGIAVQHRDRVFVIFERLEFRTVPGEGMGLPLCKRILQRHSGSISAQNSPTGRGVTMRISLPLEADEE</sequence>
<dbReference type="Gene3D" id="3.40.50.180">
    <property type="entry name" value="Methylesterase CheB, C-terminal domain"/>
    <property type="match status" value="1"/>
</dbReference>
<dbReference type="PANTHER" id="PTHR24422">
    <property type="entry name" value="CHEMOTAXIS PROTEIN METHYLTRANSFERASE"/>
    <property type="match status" value="1"/>
</dbReference>
<evidence type="ECO:0000313" key="11">
    <source>
        <dbReference type="Proteomes" id="UP001158067"/>
    </source>
</evidence>
<dbReference type="SUPFAM" id="SSF55785">
    <property type="entry name" value="PYP-like sensor domain (PAS domain)"/>
    <property type="match status" value="1"/>
</dbReference>
<evidence type="ECO:0000313" key="10">
    <source>
        <dbReference type="EMBL" id="SMP71868.1"/>
    </source>
</evidence>
<evidence type="ECO:0000256" key="5">
    <source>
        <dbReference type="SAM" id="MobiDB-lite"/>
    </source>
</evidence>
<reference evidence="10 11" key="1">
    <citation type="submission" date="2017-05" db="EMBL/GenBank/DDBJ databases">
        <authorList>
            <person name="Varghese N."/>
            <person name="Submissions S."/>
        </authorList>
    </citation>
    <scope>NUCLEOTIDE SEQUENCE [LARGE SCALE GENOMIC DNA]</scope>
    <source>
        <strain evidence="10 11">DSM 25457</strain>
    </source>
</reference>
<dbReference type="Pfam" id="PF01339">
    <property type="entry name" value="CheB_methylest"/>
    <property type="match status" value="1"/>
</dbReference>
<dbReference type="Gene3D" id="3.40.50.150">
    <property type="entry name" value="Vaccinia Virus protein VP39"/>
    <property type="match status" value="1"/>
</dbReference>
<dbReference type="InterPro" id="IPR050903">
    <property type="entry name" value="Bact_Chemotaxis_MeTrfase"/>
</dbReference>
<feature type="domain" description="CheB-type methylesterase" evidence="8">
    <location>
        <begin position="25"/>
        <end position="220"/>
    </location>
</feature>
<dbReference type="InterPro" id="IPR036890">
    <property type="entry name" value="HATPase_C_sf"/>
</dbReference>
<dbReference type="EC" id="2.7.13.3" evidence="2"/>
<evidence type="ECO:0000256" key="1">
    <source>
        <dbReference type="ARBA" id="ARBA00000085"/>
    </source>
</evidence>
<keyword evidence="3" id="KW-0145">Chemotaxis</keyword>
<feature type="domain" description="PAC" evidence="7">
    <location>
        <begin position="820"/>
        <end position="870"/>
    </location>
</feature>
<comment type="caution">
    <text evidence="10">The sequence shown here is derived from an EMBL/GenBank/DDBJ whole genome shotgun (WGS) entry which is preliminary data.</text>
</comment>
<dbReference type="RefSeq" id="WP_283434519.1">
    <property type="nucleotide sequence ID" value="NZ_FXUG01000014.1"/>
</dbReference>
<keyword evidence="11" id="KW-1185">Reference proteome</keyword>
<keyword evidence="4" id="KW-0175">Coiled coil</keyword>
<evidence type="ECO:0000259" key="9">
    <source>
        <dbReference type="PROSITE" id="PS50123"/>
    </source>
</evidence>
<protein>
    <recommendedName>
        <fullName evidence="2">histidine kinase</fullName>
        <ecNumber evidence="2">2.7.13.3</ecNumber>
    </recommendedName>
</protein>
<evidence type="ECO:0000259" key="8">
    <source>
        <dbReference type="PROSITE" id="PS50122"/>
    </source>
</evidence>
<proteinExistence type="predicted"/>
<evidence type="ECO:0000256" key="4">
    <source>
        <dbReference type="SAM" id="Coils"/>
    </source>
</evidence>
<keyword evidence="3" id="KW-0378">Hydrolase</keyword>
<dbReference type="PROSITE" id="PS50113">
    <property type="entry name" value="PAC"/>
    <property type="match status" value="1"/>
</dbReference>
<dbReference type="SUPFAM" id="SSF52738">
    <property type="entry name" value="Methylesterase CheB, C-terminal domain"/>
    <property type="match status" value="1"/>
</dbReference>
<dbReference type="SUPFAM" id="SSF47384">
    <property type="entry name" value="Homodimeric domain of signal transducing histidine kinase"/>
    <property type="match status" value="1"/>
</dbReference>
<dbReference type="Gene3D" id="3.30.565.10">
    <property type="entry name" value="Histidine kinase-like ATPase, C-terminal domain"/>
    <property type="match status" value="1"/>
</dbReference>
<dbReference type="SUPFAM" id="SSF53335">
    <property type="entry name" value="S-adenosyl-L-methionine-dependent methyltransferases"/>
    <property type="match status" value="1"/>
</dbReference>
<organism evidence="10 11">
    <name type="scientific">Neorhodopirellula lusitana</name>
    <dbReference type="NCBI Taxonomy" id="445327"/>
    <lineage>
        <taxon>Bacteria</taxon>
        <taxon>Pseudomonadati</taxon>
        <taxon>Planctomycetota</taxon>
        <taxon>Planctomycetia</taxon>
        <taxon>Pirellulales</taxon>
        <taxon>Pirellulaceae</taxon>
        <taxon>Neorhodopirellula</taxon>
    </lineage>
</organism>
<dbReference type="Gene3D" id="3.30.450.20">
    <property type="entry name" value="PAS domain"/>
    <property type="match status" value="1"/>
</dbReference>
<comment type="catalytic activity">
    <reaction evidence="1">
        <text>ATP + protein L-histidine = ADP + protein N-phospho-L-histidine.</text>
        <dbReference type="EC" id="2.7.13.3"/>
    </reaction>
</comment>
<dbReference type="PANTHER" id="PTHR24422:SF27">
    <property type="entry name" value="PROTEIN-GLUTAMATE O-METHYLTRANSFERASE"/>
    <property type="match status" value="1"/>
</dbReference>
<dbReference type="InterPro" id="IPR022642">
    <property type="entry name" value="CheR_C"/>
</dbReference>
<dbReference type="Pfam" id="PF02518">
    <property type="entry name" value="HATPase_c"/>
    <property type="match status" value="1"/>
</dbReference>
<name>A0ABY1QJS1_9BACT</name>
<dbReference type="CDD" id="cd00082">
    <property type="entry name" value="HisKA"/>
    <property type="match status" value="1"/>
</dbReference>
<gene>
    <name evidence="10" type="ORF">SAMN06265222_114130</name>
</gene>
<dbReference type="PROSITE" id="PS50109">
    <property type="entry name" value="HIS_KIN"/>
    <property type="match status" value="1"/>
</dbReference>
<dbReference type="CDD" id="cd16434">
    <property type="entry name" value="CheB-CheR_fusion"/>
    <property type="match status" value="1"/>
</dbReference>
<dbReference type="Pfam" id="PF01739">
    <property type="entry name" value="CheR"/>
    <property type="match status" value="1"/>
</dbReference>
<feature type="active site" evidence="3">
    <location>
        <position position="43"/>
    </location>
</feature>
<dbReference type="PRINTS" id="PR00996">
    <property type="entry name" value="CHERMTFRASE"/>
</dbReference>
<evidence type="ECO:0000256" key="3">
    <source>
        <dbReference type="PROSITE-ProRule" id="PRU00050"/>
    </source>
</evidence>
<feature type="coiled-coil region" evidence="4">
    <location>
        <begin position="688"/>
        <end position="739"/>
    </location>
</feature>
<dbReference type="PROSITE" id="PS50122">
    <property type="entry name" value="CHEB"/>
    <property type="match status" value="1"/>
</dbReference>
<feature type="compositionally biased region" description="Basic and acidic residues" evidence="5">
    <location>
        <begin position="21"/>
        <end position="32"/>
    </location>
</feature>
<feature type="domain" description="Histidine kinase" evidence="6">
    <location>
        <begin position="888"/>
        <end position="1101"/>
    </location>
</feature>
<dbReference type="InterPro" id="IPR005467">
    <property type="entry name" value="His_kinase_dom"/>
</dbReference>
<dbReference type="Pfam" id="PF13596">
    <property type="entry name" value="PAS_10"/>
    <property type="match status" value="1"/>
</dbReference>
<dbReference type="InterPro" id="IPR035965">
    <property type="entry name" value="PAS-like_dom_sf"/>
</dbReference>
<dbReference type="InterPro" id="IPR036097">
    <property type="entry name" value="HisK_dim/P_sf"/>
</dbReference>
<accession>A0ABY1QJS1</accession>
<dbReference type="InterPro" id="IPR035909">
    <property type="entry name" value="CheB_C"/>
</dbReference>
<evidence type="ECO:0000256" key="2">
    <source>
        <dbReference type="ARBA" id="ARBA00012438"/>
    </source>
</evidence>
<evidence type="ECO:0000259" key="7">
    <source>
        <dbReference type="PROSITE" id="PS50113"/>
    </source>
</evidence>
<feature type="active site" evidence="3">
    <location>
        <position position="162"/>
    </location>
</feature>
<dbReference type="InterPro" id="IPR029063">
    <property type="entry name" value="SAM-dependent_MTases_sf"/>
</dbReference>
<dbReference type="Proteomes" id="UP001158067">
    <property type="component" value="Unassembled WGS sequence"/>
</dbReference>
<dbReference type="Pfam" id="PF03705">
    <property type="entry name" value="CheR_N"/>
    <property type="match status" value="1"/>
</dbReference>
<dbReference type="SUPFAM" id="SSF47757">
    <property type="entry name" value="Chemotaxis receptor methyltransferase CheR, N-terminal domain"/>
    <property type="match status" value="1"/>
</dbReference>
<dbReference type="SMART" id="SM00387">
    <property type="entry name" value="HATPase_c"/>
    <property type="match status" value="1"/>
</dbReference>
<dbReference type="InterPro" id="IPR003661">
    <property type="entry name" value="HisK_dim/P_dom"/>
</dbReference>
<dbReference type="InterPro" id="IPR000673">
    <property type="entry name" value="Sig_transdc_resp-reg_Me-estase"/>
</dbReference>
<dbReference type="InterPro" id="IPR000700">
    <property type="entry name" value="PAS-assoc_C"/>
</dbReference>
<dbReference type="SMART" id="SM00138">
    <property type="entry name" value="MeTrc"/>
    <property type="match status" value="1"/>
</dbReference>
<dbReference type="InterPro" id="IPR003594">
    <property type="entry name" value="HATPase_dom"/>
</dbReference>
<dbReference type="InterPro" id="IPR000780">
    <property type="entry name" value="CheR_MeTrfase"/>
</dbReference>
<feature type="domain" description="CheR-type methyltransferase" evidence="9">
    <location>
        <begin position="228"/>
        <end position="502"/>
    </location>
</feature>